<dbReference type="AlphaFoldDB" id="A0A060TBT3"/>
<dbReference type="SUPFAM" id="SSF46689">
    <property type="entry name" value="Homeodomain-like"/>
    <property type="match status" value="2"/>
</dbReference>
<feature type="compositionally biased region" description="Polar residues" evidence="1">
    <location>
        <begin position="174"/>
        <end position="188"/>
    </location>
</feature>
<dbReference type="PROSITE" id="PS51294">
    <property type="entry name" value="HTH_MYB"/>
    <property type="match status" value="1"/>
</dbReference>
<reference evidence="4" key="2">
    <citation type="submission" date="2014-06" db="EMBL/GenBank/DDBJ databases">
        <title>The complete genome of Blastobotrys (Arxula) adeninivorans LS3 - a yeast of biotechnological interest.</title>
        <authorList>
            <person name="Kunze G."/>
            <person name="Gaillardin C."/>
            <person name="Czernicka M."/>
            <person name="Durrens P."/>
            <person name="Martin T."/>
            <person name="Boer E."/>
            <person name="Gabaldon T."/>
            <person name="Cruz J."/>
            <person name="Talla E."/>
            <person name="Marck C."/>
            <person name="Goffeau A."/>
            <person name="Barbe V."/>
            <person name="Baret P."/>
            <person name="Baronian K."/>
            <person name="Beier S."/>
            <person name="Bleykasten C."/>
            <person name="Bode R."/>
            <person name="Casaregola S."/>
            <person name="Despons L."/>
            <person name="Fairhead C."/>
            <person name="Giersberg M."/>
            <person name="Gierski P."/>
            <person name="Hahnel U."/>
            <person name="Hartmann A."/>
            <person name="Jankowska D."/>
            <person name="Jubin C."/>
            <person name="Jung P."/>
            <person name="Lafontaine I."/>
            <person name="Leh-Louis V."/>
            <person name="Lemaire M."/>
            <person name="Marcet-Houben M."/>
            <person name="Mascher M."/>
            <person name="Morel G."/>
            <person name="Richard G.-F."/>
            <person name="Riechen J."/>
            <person name="Sacerdot C."/>
            <person name="Sarkar A."/>
            <person name="Savel G."/>
            <person name="Schacherer J."/>
            <person name="Sherman D."/>
            <person name="Straub M.-L."/>
            <person name="Stein N."/>
            <person name="Thierry A."/>
            <person name="Trautwein-Schult A."/>
            <person name="Westhof E."/>
            <person name="Worch S."/>
            <person name="Dujon B."/>
            <person name="Souciet J.-L."/>
            <person name="Wincker P."/>
            <person name="Scholz U."/>
            <person name="Neuveglise N."/>
        </authorList>
    </citation>
    <scope>NUCLEOTIDE SEQUENCE</scope>
    <source>
        <strain evidence="4">LS3</strain>
    </source>
</reference>
<feature type="region of interest" description="Disordered" evidence="1">
    <location>
        <begin position="51"/>
        <end position="195"/>
    </location>
</feature>
<protein>
    <submittedName>
        <fullName evidence="4">ARAD1D30030p</fullName>
    </submittedName>
</protein>
<organism evidence="4">
    <name type="scientific">Blastobotrys adeninivorans</name>
    <name type="common">Yeast</name>
    <name type="synonym">Arxula adeninivorans</name>
    <dbReference type="NCBI Taxonomy" id="409370"/>
    <lineage>
        <taxon>Eukaryota</taxon>
        <taxon>Fungi</taxon>
        <taxon>Dikarya</taxon>
        <taxon>Ascomycota</taxon>
        <taxon>Saccharomycotina</taxon>
        <taxon>Dipodascomycetes</taxon>
        <taxon>Dipodascales</taxon>
        <taxon>Trichomonascaceae</taxon>
        <taxon>Blastobotrys</taxon>
    </lineage>
</organism>
<feature type="compositionally biased region" description="Gly residues" evidence="1">
    <location>
        <begin position="124"/>
        <end position="133"/>
    </location>
</feature>
<dbReference type="InterPro" id="IPR017930">
    <property type="entry name" value="Myb_dom"/>
</dbReference>
<dbReference type="PROSITE" id="PS50090">
    <property type="entry name" value="MYB_LIKE"/>
    <property type="match status" value="2"/>
</dbReference>
<reference evidence="4" key="1">
    <citation type="submission" date="2014-02" db="EMBL/GenBank/DDBJ databases">
        <authorList>
            <person name="Genoscope - CEA"/>
        </authorList>
    </citation>
    <scope>NUCLEOTIDE SEQUENCE</scope>
    <source>
        <strain evidence="4">LS3</strain>
    </source>
</reference>
<sequence length="303" mass="32848">MMSINYSEGAFEMPPTDFGASNQQDPVGDHFGPSSYFDPMFPHSLSTPFLPNGGTPMQPQLSEAQAHHMMSSSSPSDIFHSMTATTTTSYAPAPPSSSMVPTPSSLSLDSMASPGYTLSPTEGPLGGLGGGAGPHHSISSANTTITSTVTPATNTNNINPYDPSRRSSSSSSSNQPLSMTTNGSQKSKMTPKPKFSQEDDDLLIELKENQKLTWRQIAEHFDGRTAGALQVRYCTRLKGRSVSWPDNDIQDLSRVVEEYEDERWNAIAAKLGGKYTASACREKFRQLQKKTGDFFEGDMNLND</sequence>
<feature type="domain" description="Myb-like" evidence="2">
    <location>
        <begin position="243"/>
        <end position="288"/>
    </location>
</feature>
<accession>A0A060TBT3</accession>
<dbReference type="InterPro" id="IPR009057">
    <property type="entry name" value="Homeodomain-like_sf"/>
</dbReference>
<feature type="compositionally biased region" description="Low complexity" evidence="1">
    <location>
        <begin position="137"/>
        <end position="157"/>
    </location>
</feature>
<evidence type="ECO:0000259" key="2">
    <source>
        <dbReference type="PROSITE" id="PS50090"/>
    </source>
</evidence>
<proteinExistence type="predicted"/>
<dbReference type="SMART" id="SM00717">
    <property type="entry name" value="SANT"/>
    <property type="match status" value="2"/>
</dbReference>
<dbReference type="Gene3D" id="1.10.10.60">
    <property type="entry name" value="Homeodomain-like"/>
    <property type="match status" value="2"/>
</dbReference>
<feature type="domain" description="HTH myb-type" evidence="3">
    <location>
        <begin position="187"/>
        <end position="241"/>
    </location>
</feature>
<feature type="compositionally biased region" description="Low complexity" evidence="1">
    <location>
        <begin position="81"/>
        <end position="107"/>
    </location>
</feature>
<evidence type="ECO:0000313" key="4">
    <source>
        <dbReference type="EMBL" id="CDP38229.1"/>
    </source>
</evidence>
<gene>
    <name evidence="4" type="ORF">GNLVRS02_ARAD1D30030g</name>
</gene>
<dbReference type="InterPro" id="IPR001005">
    <property type="entry name" value="SANT/Myb"/>
</dbReference>
<evidence type="ECO:0000256" key="1">
    <source>
        <dbReference type="SAM" id="MobiDB-lite"/>
    </source>
</evidence>
<evidence type="ECO:0000259" key="3">
    <source>
        <dbReference type="PROSITE" id="PS51294"/>
    </source>
</evidence>
<dbReference type="EMBL" id="HG937694">
    <property type="protein sequence ID" value="CDP38229.1"/>
    <property type="molecule type" value="Genomic_DNA"/>
</dbReference>
<dbReference type="CDD" id="cd00167">
    <property type="entry name" value="SANT"/>
    <property type="match status" value="2"/>
</dbReference>
<feature type="domain" description="Myb-like" evidence="2">
    <location>
        <begin position="192"/>
        <end position="237"/>
    </location>
</feature>
<dbReference type="Pfam" id="PF13921">
    <property type="entry name" value="Myb_DNA-bind_6"/>
    <property type="match status" value="1"/>
</dbReference>
<name>A0A060TBT3_BLAAD</name>
<feature type="compositionally biased region" description="Polar residues" evidence="1">
    <location>
        <begin position="51"/>
        <end position="63"/>
    </location>
</feature>